<keyword evidence="8" id="KW-1185">Reference proteome</keyword>
<feature type="active site" description="Nucleophile" evidence="4">
    <location>
        <position position="375"/>
    </location>
</feature>
<evidence type="ECO:0000256" key="5">
    <source>
        <dbReference type="SAM" id="MobiDB-lite"/>
    </source>
</evidence>
<dbReference type="Proteomes" id="UP000186218">
    <property type="component" value="Unassembled WGS sequence"/>
</dbReference>
<feature type="binding site" evidence="4">
    <location>
        <position position="306"/>
    </location>
    <ligand>
        <name>S-adenosyl-L-methionine</name>
        <dbReference type="ChEBI" id="CHEBI:59789"/>
    </ligand>
</feature>
<evidence type="ECO:0000313" key="7">
    <source>
        <dbReference type="EMBL" id="SIR86818.1"/>
    </source>
</evidence>
<keyword evidence="1 4" id="KW-0489">Methyltransferase</keyword>
<feature type="region of interest" description="Disordered" evidence="5">
    <location>
        <begin position="211"/>
        <end position="233"/>
    </location>
</feature>
<dbReference type="SUPFAM" id="SSF53335">
    <property type="entry name" value="S-adenosyl-L-methionine-dependent methyltransferases"/>
    <property type="match status" value="1"/>
</dbReference>
<dbReference type="EMBL" id="FTNT01000003">
    <property type="protein sequence ID" value="SIR86818.1"/>
    <property type="molecule type" value="Genomic_DNA"/>
</dbReference>
<dbReference type="InterPro" id="IPR029063">
    <property type="entry name" value="SAM-dependent_MTases_sf"/>
</dbReference>
<keyword evidence="2 4" id="KW-0808">Transferase</keyword>
<dbReference type="PROSITE" id="PS51687">
    <property type="entry name" value="SAM_MT_RNA_M5U"/>
    <property type="match status" value="1"/>
</dbReference>
<dbReference type="Gene3D" id="3.40.50.150">
    <property type="entry name" value="Vaccinia Virus protein VP39"/>
    <property type="match status" value="1"/>
</dbReference>
<accession>A0A1N7EFQ5</accession>
<evidence type="ECO:0000256" key="4">
    <source>
        <dbReference type="PROSITE-ProRule" id="PRU01024"/>
    </source>
</evidence>
<evidence type="ECO:0000259" key="6">
    <source>
        <dbReference type="PROSITE" id="PS50926"/>
    </source>
</evidence>
<dbReference type="Pfam" id="PF01938">
    <property type="entry name" value="TRAM"/>
    <property type="match status" value="1"/>
</dbReference>
<evidence type="ECO:0000256" key="1">
    <source>
        <dbReference type="ARBA" id="ARBA00022603"/>
    </source>
</evidence>
<dbReference type="SUPFAM" id="SSF50249">
    <property type="entry name" value="Nucleic acid-binding proteins"/>
    <property type="match status" value="1"/>
</dbReference>
<evidence type="ECO:0000256" key="3">
    <source>
        <dbReference type="ARBA" id="ARBA00022691"/>
    </source>
</evidence>
<gene>
    <name evidence="7" type="ORF">SAMN05445060_1256</name>
</gene>
<feature type="domain" description="TRAM" evidence="6">
    <location>
        <begin position="4"/>
        <end position="63"/>
    </location>
</feature>
<sequence>MTGLGWVGQVLTVEITGFAHGGLGVARHDGRVVFVRGALPDERVTARVVDDRKAAFCHAELVEVLTPSVHRIDPVCPAAAAGAGCCDLSFVTGSHGRELKSRALADQLRRIGGVDWEGVVEPIGSSDTDAPQVGWRTRVRLAVDADGRLGYHRHGSDEVIAQTDCAQPVAGLTDGLAGLGGLRPGTELVVSIDDAVGDAAPARQIVQIAAPSRGRGRQRRRPRTGPPRVIEGGPTTLRRVGERMWQVPVTGFWQAHRDAALVYSDVVTGWASTGAEVAVGWDLYGGVGVLAGALRDAGVAQVWTAEGDATATAVAVNSFADDSGVHPVTGSTETVVTGLPRPGVVVADPPRSGAGRAVVAAICAAGPDTVIHVGCDPAALARDLRLFAEHGYRVRDIRGFDAFPLTHHVEAIAVLNRDR</sequence>
<feature type="binding site" evidence="4">
    <location>
        <position position="284"/>
    </location>
    <ligand>
        <name>S-adenosyl-L-methionine</name>
        <dbReference type="ChEBI" id="CHEBI:59789"/>
    </ligand>
</feature>
<dbReference type="PANTHER" id="PTHR11061">
    <property type="entry name" value="RNA M5U METHYLTRANSFERASE"/>
    <property type="match status" value="1"/>
</dbReference>
<evidence type="ECO:0000313" key="8">
    <source>
        <dbReference type="Proteomes" id="UP000186218"/>
    </source>
</evidence>
<evidence type="ECO:0000256" key="2">
    <source>
        <dbReference type="ARBA" id="ARBA00022679"/>
    </source>
</evidence>
<dbReference type="GO" id="GO:0070041">
    <property type="term" value="F:rRNA (uridine-C5-)-methyltransferase activity"/>
    <property type="evidence" value="ECO:0007669"/>
    <property type="project" value="TreeGrafter"/>
</dbReference>
<dbReference type="InterPro" id="IPR002792">
    <property type="entry name" value="TRAM_dom"/>
</dbReference>
<dbReference type="Gene3D" id="2.40.50.140">
    <property type="entry name" value="Nucleic acid-binding proteins"/>
    <property type="match status" value="1"/>
</dbReference>
<organism evidence="7 8">
    <name type="scientific">Williamsia sterculiae</name>
    <dbReference type="NCBI Taxonomy" id="1344003"/>
    <lineage>
        <taxon>Bacteria</taxon>
        <taxon>Bacillati</taxon>
        <taxon>Actinomycetota</taxon>
        <taxon>Actinomycetes</taxon>
        <taxon>Mycobacteriales</taxon>
        <taxon>Nocardiaceae</taxon>
        <taxon>Williamsia</taxon>
    </lineage>
</organism>
<dbReference type="InterPro" id="IPR010280">
    <property type="entry name" value="U5_MeTrfase_fam"/>
</dbReference>
<dbReference type="Pfam" id="PF05958">
    <property type="entry name" value="tRNA_U5-meth_tr"/>
    <property type="match status" value="1"/>
</dbReference>
<dbReference type="RefSeq" id="WP_076477664.1">
    <property type="nucleotide sequence ID" value="NZ_FTNT01000003.1"/>
</dbReference>
<reference evidence="7 8" key="1">
    <citation type="submission" date="2017-01" db="EMBL/GenBank/DDBJ databases">
        <authorList>
            <person name="Mah S.A."/>
            <person name="Swanson W.J."/>
            <person name="Moy G.W."/>
            <person name="Vacquier V.D."/>
        </authorList>
    </citation>
    <scope>NUCLEOTIDE SEQUENCE [LARGE SCALE GENOMIC DNA]</scope>
    <source>
        <strain evidence="7 8">CPCC 203464</strain>
    </source>
</reference>
<dbReference type="GO" id="GO:0070475">
    <property type="term" value="P:rRNA base methylation"/>
    <property type="evidence" value="ECO:0007669"/>
    <property type="project" value="TreeGrafter"/>
</dbReference>
<dbReference type="InterPro" id="IPR012340">
    <property type="entry name" value="NA-bd_OB-fold"/>
</dbReference>
<name>A0A1N7EFQ5_9NOCA</name>
<feature type="compositionally biased region" description="Basic residues" evidence="5">
    <location>
        <begin position="214"/>
        <end position="223"/>
    </location>
</feature>
<dbReference type="PANTHER" id="PTHR11061:SF30">
    <property type="entry name" value="TRNA (URACIL(54)-C(5))-METHYLTRANSFERASE"/>
    <property type="match status" value="1"/>
</dbReference>
<comment type="similarity">
    <text evidence="4">Belongs to the class I-like SAM-binding methyltransferase superfamily. RNA M5U methyltransferase family.</text>
</comment>
<keyword evidence="3 4" id="KW-0949">S-adenosyl-L-methionine</keyword>
<dbReference type="PROSITE" id="PS50926">
    <property type="entry name" value="TRAM"/>
    <property type="match status" value="1"/>
</dbReference>
<dbReference type="STRING" id="1344003.SAMN05445060_1256"/>
<dbReference type="Gene3D" id="2.40.50.1070">
    <property type="match status" value="1"/>
</dbReference>
<feature type="binding site" evidence="4">
    <location>
        <position position="348"/>
    </location>
    <ligand>
        <name>S-adenosyl-L-methionine</name>
        <dbReference type="ChEBI" id="CHEBI:59789"/>
    </ligand>
</feature>
<protein>
    <submittedName>
        <fullName evidence="7">tRNA/tmRNA/rRNA uracil-C5-methylase, TrmA/RlmC/RlmD family</fullName>
    </submittedName>
</protein>
<dbReference type="AlphaFoldDB" id="A0A1N7EFQ5"/>
<proteinExistence type="inferred from homology"/>
<dbReference type="OrthoDB" id="9804590at2"/>
<feature type="binding site" evidence="4">
    <location>
        <position position="254"/>
    </location>
    <ligand>
        <name>S-adenosyl-L-methionine</name>
        <dbReference type="ChEBI" id="CHEBI:59789"/>
    </ligand>
</feature>